<dbReference type="RefSeq" id="WP_202930682.1">
    <property type="nucleotide sequence ID" value="NZ_AP019011.1"/>
</dbReference>
<reference evidence="2" key="1">
    <citation type="submission" date="2020-01" db="EMBL/GenBank/DDBJ databases">
        <title>Phosphoaccumulans saitamaens gen. nov., sp. nov., a polyphosphate accumulating bacterium isolated from surface river water.</title>
        <authorList>
            <person name="Watanabe K."/>
            <person name="Suda W."/>
        </authorList>
    </citation>
    <scope>NUCLEOTIDE SEQUENCE [LARGE SCALE GENOMIC DNA]</scope>
    <source>
        <strain evidence="2">ICHIAU1</strain>
    </source>
</reference>
<keyword evidence="2" id="KW-1185">Reference proteome</keyword>
<protein>
    <submittedName>
        <fullName evidence="1">Uncharacterized protein</fullName>
    </submittedName>
</protein>
<proteinExistence type="predicted"/>
<dbReference type="Gene3D" id="1.10.287.70">
    <property type="match status" value="1"/>
</dbReference>
<evidence type="ECO:0000313" key="1">
    <source>
        <dbReference type="EMBL" id="BBU69410.1"/>
    </source>
</evidence>
<organism evidence="1 2">
    <name type="scientific">Fluviibacter phosphoraccumulans</name>
    <dbReference type="NCBI Taxonomy" id="1751046"/>
    <lineage>
        <taxon>Bacteria</taxon>
        <taxon>Pseudomonadati</taxon>
        <taxon>Pseudomonadota</taxon>
        <taxon>Betaproteobacteria</taxon>
        <taxon>Rhodocyclales</taxon>
        <taxon>Fluviibacteraceae</taxon>
        <taxon>Fluviibacter</taxon>
    </lineage>
</organism>
<evidence type="ECO:0000313" key="2">
    <source>
        <dbReference type="Proteomes" id="UP000463961"/>
    </source>
</evidence>
<dbReference type="Proteomes" id="UP000463961">
    <property type="component" value="Chromosome"/>
</dbReference>
<dbReference type="EMBL" id="AP022345">
    <property type="protein sequence ID" value="BBU69410.1"/>
    <property type="molecule type" value="Genomic_DNA"/>
</dbReference>
<name>A0A679HST3_9RHOO</name>
<dbReference type="AlphaFoldDB" id="A0A679HST3"/>
<accession>A0A679HST3</accession>
<sequence>MRIPEIIAFERLSEPLATRQVFAGRLVRSIVIGGLIVAAALFGGMAGYHVFEGLAWIDAFVNAAMILSGMGVLAAPVSVEGKLFAGLYAIFCGLVLIAATAIMFTPVIHRFLHQMHMDDEDDA</sequence>
<gene>
    <name evidence="1" type="ORF">ICHIAU1_16930</name>
</gene>